<keyword evidence="4" id="KW-1185">Reference proteome</keyword>
<gene>
    <name evidence="3" type="ORF">F1D05_18350</name>
</gene>
<dbReference type="Pfam" id="PF03629">
    <property type="entry name" value="SASA"/>
    <property type="match status" value="1"/>
</dbReference>
<dbReference type="KEGG" id="kqi:F1D05_18350"/>
<evidence type="ECO:0000313" key="4">
    <source>
        <dbReference type="Proteomes" id="UP000515563"/>
    </source>
</evidence>
<evidence type="ECO:0000256" key="1">
    <source>
        <dbReference type="ARBA" id="ARBA00022801"/>
    </source>
</evidence>
<evidence type="ECO:0000313" key="3">
    <source>
        <dbReference type="EMBL" id="QNE19514.1"/>
    </source>
</evidence>
<sequence>MGRRLVDTYKVPVALFNGAHGGQPIAFFQRNDANPDDLATNYGRLRQRLQAAGVMAQVRGVLWYQGESDNDNVPVHVTGFASLIQDWRSDFGTAVSGGSRYYVYQVRTSPCGNTTAVNLREAQRRTRPASPQTGRSS</sequence>
<dbReference type="InterPro" id="IPR005181">
    <property type="entry name" value="SASA"/>
</dbReference>
<dbReference type="Proteomes" id="UP000515563">
    <property type="component" value="Chromosome"/>
</dbReference>
<evidence type="ECO:0000259" key="2">
    <source>
        <dbReference type="Pfam" id="PF03629"/>
    </source>
</evidence>
<dbReference type="Gene3D" id="3.40.50.1110">
    <property type="entry name" value="SGNH hydrolase"/>
    <property type="match status" value="1"/>
</dbReference>
<keyword evidence="1" id="KW-0378">Hydrolase</keyword>
<reference evidence="3 4" key="2">
    <citation type="journal article" date="2020" name="Microbiol. Resour. Announc.">
        <title>Antarctic desert soil bacteria exhibit high novel natural product potential, evaluated through long-read genome sequencing and comparative genomics.</title>
        <authorList>
            <person name="Benaud N."/>
            <person name="Edwards R.J."/>
            <person name="Amos T.G."/>
            <person name="D'Agostino P.M."/>
            <person name="Gutierrez-Chavez C."/>
            <person name="Montgomery K."/>
            <person name="Nicetic I."/>
            <person name="Ferrari B.C."/>
        </authorList>
    </citation>
    <scope>NUCLEOTIDE SEQUENCE [LARGE SCALE GENOMIC DNA]</scope>
    <source>
        <strain evidence="3 4">SPB151</strain>
    </source>
</reference>
<dbReference type="InterPro" id="IPR036514">
    <property type="entry name" value="SGNH_hydro_sf"/>
</dbReference>
<accession>A0A7G6WZU9</accession>
<feature type="domain" description="Sialate O-acetylesterase" evidence="2">
    <location>
        <begin position="8"/>
        <end position="93"/>
    </location>
</feature>
<protein>
    <submittedName>
        <fullName evidence="3">Sialate O-acetylesterase</fullName>
    </submittedName>
</protein>
<dbReference type="SUPFAM" id="SSF52266">
    <property type="entry name" value="SGNH hydrolase"/>
    <property type="match status" value="1"/>
</dbReference>
<reference evidence="4" key="1">
    <citation type="submission" date="2019-09" db="EMBL/GenBank/DDBJ databases">
        <title>Antimicrobial potential of Antarctic Bacteria.</title>
        <authorList>
            <person name="Benaud N."/>
            <person name="Edwards R.J."/>
            <person name="Ferrari B.C."/>
        </authorList>
    </citation>
    <scope>NUCLEOTIDE SEQUENCE [LARGE SCALE GENOMIC DNA]</scope>
    <source>
        <strain evidence="4">SPB151</strain>
    </source>
</reference>
<dbReference type="EMBL" id="CP043661">
    <property type="protein sequence ID" value="QNE19514.1"/>
    <property type="molecule type" value="Genomic_DNA"/>
</dbReference>
<name>A0A7G6WZU9_9ACTN</name>
<dbReference type="GO" id="GO:0016787">
    <property type="term" value="F:hydrolase activity"/>
    <property type="evidence" value="ECO:0007669"/>
    <property type="project" value="UniProtKB-KW"/>
</dbReference>
<proteinExistence type="predicted"/>
<organism evidence="3 4">
    <name type="scientific">Kribbella qitaiheensis</name>
    <dbReference type="NCBI Taxonomy" id="1544730"/>
    <lineage>
        <taxon>Bacteria</taxon>
        <taxon>Bacillati</taxon>
        <taxon>Actinomycetota</taxon>
        <taxon>Actinomycetes</taxon>
        <taxon>Propionibacteriales</taxon>
        <taxon>Kribbellaceae</taxon>
        <taxon>Kribbella</taxon>
    </lineage>
</organism>
<dbReference type="AlphaFoldDB" id="A0A7G6WZU9"/>